<feature type="domain" description="SSD" evidence="7">
    <location>
        <begin position="288"/>
        <end position="409"/>
    </location>
</feature>
<feature type="transmembrane region" description="Helical" evidence="6">
    <location>
        <begin position="442"/>
        <end position="462"/>
    </location>
</feature>
<dbReference type="InterPro" id="IPR001036">
    <property type="entry name" value="Acrflvin-R"/>
</dbReference>
<dbReference type="RefSeq" id="WP_135482403.1">
    <property type="nucleotide sequence ID" value="NZ_SRMF01000002.1"/>
</dbReference>
<feature type="transmembrane region" description="Helical" evidence="6">
    <location>
        <begin position="348"/>
        <end position="372"/>
    </location>
</feature>
<feature type="transmembrane region" description="Helical" evidence="6">
    <location>
        <begin position="283"/>
        <end position="303"/>
    </location>
</feature>
<accession>A0A4Z0WEZ9</accession>
<keyword evidence="4 6" id="KW-1133">Transmembrane helix</keyword>
<dbReference type="Proteomes" id="UP000297475">
    <property type="component" value="Unassembled WGS sequence"/>
</dbReference>
<dbReference type="SUPFAM" id="SSF82866">
    <property type="entry name" value="Multidrug efflux transporter AcrB transmembrane domain"/>
    <property type="match status" value="2"/>
</dbReference>
<dbReference type="PROSITE" id="PS50156">
    <property type="entry name" value="SSD"/>
    <property type="match status" value="2"/>
</dbReference>
<feature type="transmembrane region" description="Helical" evidence="6">
    <location>
        <begin position="701"/>
        <end position="722"/>
    </location>
</feature>
<evidence type="ECO:0000256" key="1">
    <source>
        <dbReference type="ARBA" id="ARBA00004651"/>
    </source>
</evidence>
<evidence type="ECO:0000259" key="7">
    <source>
        <dbReference type="PROSITE" id="PS50156"/>
    </source>
</evidence>
<feature type="transmembrane region" description="Helical" evidence="6">
    <location>
        <begin position="652"/>
        <end position="668"/>
    </location>
</feature>
<feature type="transmembrane region" description="Helical" evidence="6">
    <location>
        <begin position="258"/>
        <end position="276"/>
    </location>
</feature>
<dbReference type="PANTHER" id="PTHR33406:SF12">
    <property type="entry name" value="BLR2997 PROTEIN"/>
    <property type="match status" value="1"/>
</dbReference>
<reference evidence="8 9" key="1">
    <citation type="submission" date="2019-04" db="EMBL/GenBank/DDBJ databases">
        <title>Natronospirillum operosus gen. nov., sp. nov., a haloalkaliphilic satellite isolated from decaying biomass of laboratory culture of cyanobacterium Geitlerinema sp. and proposal of Natronospirillaceae fam. nov. and Saccharospirillaceae fam. nov.</title>
        <authorList>
            <person name="Kevbrin V."/>
            <person name="Boltyanskaya Y."/>
            <person name="Koziaeva V."/>
            <person name="Grouzdev D.S."/>
            <person name="Park M."/>
            <person name="Cho J."/>
        </authorList>
    </citation>
    <scope>NUCLEOTIDE SEQUENCE [LARGE SCALE GENOMIC DNA]</scope>
    <source>
        <strain evidence="8 9">G-116</strain>
    </source>
</reference>
<feature type="transmembrane region" description="Helical" evidence="6">
    <location>
        <begin position="315"/>
        <end position="336"/>
    </location>
</feature>
<evidence type="ECO:0000313" key="8">
    <source>
        <dbReference type="EMBL" id="TGG93876.1"/>
    </source>
</evidence>
<feature type="transmembrane region" description="Helical" evidence="6">
    <location>
        <begin position="384"/>
        <end position="407"/>
    </location>
</feature>
<name>A0A4Z0WEZ9_9GAMM</name>
<evidence type="ECO:0000256" key="3">
    <source>
        <dbReference type="ARBA" id="ARBA00022692"/>
    </source>
</evidence>
<dbReference type="Gene3D" id="1.20.1640.10">
    <property type="entry name" value="Multidrug efflux transporter AcrB transmembrane domain"/>
    <property type="match status" value="2"/>
</dbReference>
<protein>
    <recommendedName>
        <fullName evidence="7">SSD domain-containing protein</fullName>
    </recommendedName>
</protein>
<gene>
    <name evidence="8" type="ORF">E4656_06710</name>
</gene>
<organism evidence="8 9">
    <name type="scientific">Natronospirillum operosum</name>
    <dbReference type="NCBI Taxonomy" id="2759953"/>
    <lineage>
        <taxon>Bacteria</taxon>
        <taxon>Pseudomonadati</taxon>
        <taxon>Pseudomonadota</taxon>
        <taxon>Gammaproteobacteria</taxon>
        <taxon>Oceanospirillales</taxon>
        <taxon>Natronospirillaceae</taxon>
        <taxon>Natronospirillum</taxon>
    </lineage>
</organism>
<keyword evidence="3 6" id="KW-0812">Transmembrane</keyword>
<keyword evidence="2" id="KW-1003">Cell membrane</keyword>
<dbReference type="PANTHER" id="PTHR33406">
    <property type="entry name" value="MEMBRANE PROTEIN MJ1562-RELATED"/>
    <property type="match status" value="1"/>
</dbReference>
<proteinExistence type="predicted"/>
<dbReference type="GO" id="GO:0005886">
    <property type="term" value="C:plasma membrane"/>
    <property type="evidence" value="ECO:0007669"/>
    <property type="project" value="UniProtKB-SubCell"/>
</dbReference>
<feature type="transmembrane region" description="Helical" evidence="6">
    <location>
        <begin position="777"/>
        <end position="802"/>
    </location>
</feature>
<dbReference type="OrthoDB" id="9803781at2"/>
<sequence length="827" mass="89655">MRVKNGLPRIAGWTFDHPLLSLLMILGMTLALGAGLPKLEMDSSNESLFQRGDPTLLDYQAFQREFGRNDVVVVAVTTDDPLSADFMHSLTQLHRELEDRVPWLDDVTSLVNADWMASNEDGGLTVGEVGELWPAEGSLDPAHWEDIVTSSLYRDTLVSSDGSMVLLVVRAMAQSAGEADPAAQQDFFSAVGVESGGGFDETQGSGAGQQRLSSAQLNDFAGAVEQIVAEYQADGMQLRAAGGPLLDKLHHDAIHHDVAILMSAAFLLIVIALYVLFRRVSAVVIPVVVIALGMASTFGLMGWANSPFTPVTQALPALLLMSGVLASVHLFGLFYVERRQDRDARTAIVNAVAHSGMAILFTSLTTAAGFLAFTVARMKPIADFGWLAAFGILLIFVYTLVLLPAFIRIIPGRVSASDRETHTLWPALTEKMMQLSGFGVRHPVKVLSMVAVLIVAAMPGVMKTEFSYDVLNWFPADTPIRVDTLAIDEKIQATVPLEVIVDTGRENGILTPEFMTALRTFQDRAETMDPEAVKVGRASSIVDVLQRIHSQLAGVPVEQGISDNENLIHQEILLYESGGAREITRLVDRDYSKARITLRLAYADGRDMVPLRQTVEDSAQELFGNLGEVTVTGTVDLVATGTVDLITSMTESYLFAAISISLMLIILWRSVRLGVLAMIPNFIVIYLALAAMGYTGMDINLITVLLGGIALGLAVDDTVHLINGMQYKIRHAGHSLDTAVRETVRVIAPLLLITTLVLAGGFSMFSLSMMSALQSFGILLALTILLTFLFDLVVIPAIMSIFDRTQPAADQNESQSADDNRRQAIGK</sequence>
<evidence type="ECO:0000256" key="4">
    <source>
        <dbReference type="ARBA" id="ARBA00022989"/>
    </source>
</evidence>
<dbReference type="EMBL" id="SRMF01000002">
    <property type="protein sequence ID" value="TGG93876.1"/>
    <property type="molecule type" value="Genomic_DNA"/>
</dbReference>
<dbReference type="InterPro" id="IPR050545">
    <property type="entry name" value="Mycobact_MmpL"/>
</dbReference>
<keyword evidence="5 6" id="KW-0472">Membrane</keyword>
<keyword evidence="9" id="KW-1185">Reference proteome</keyword>
<dbReference type="InterPro" id="IPR000731">
    <property type="entry name" value="SSD"/>
</dbReference>
<dbReference type="Pfam" id="PF03176">
    <property type="entry name" value="MMPL"/>
    <property type="match status" value="2"/>
</dbReference>
<comment type="caution">
    <text evidence="8">The sequence shown here is derived from an EMBL/GenBank/DDBJ whole genome shotgun (WGS) entry which is preliminary data.</text>
</comment>
<comment type="subcellular location">
    <subcellularLocation>
        <location evidence="1">Cell membrane</location>
        <topology evidence="1">Multi-pass membrane protein</topology>
    </subcellularLocation>
</comment>
<dbReference type="PRINTS" id="PR00702">
    <property type="entry name" value="ACRIFLAVINRP"/>
</dbReference>
<feature type="transmembrane region" description="Helical" evidence="6">
    <location>
        <begin position="675"/>
        <end position="695"/>
    </location>
</feature>
<dbReference type="InterPro" id="IPR004869">
    <property type="entry name" value="MMPL_dom"/>
</dbReference>
<evidence type="ECO:0000256" key="2">
    <source>
        <dbReference type="ARBA" id="ARBA00022475"/>
    </source>
</evidence>
<dbReference type="GO" id="GO:0022857">
    <property type="term" value="F:transmembrane transporter activity"/>
    <property type="evidence" value="ECO:0007669"/>
    <property type="project" value="InterPro"/>
</dbReference>
<evidence type="ECO:0000256" key="6">
    <source>
        <dbReference type="SAM" id="Phobius"/>
    </source>
</evidence>
<dbReference type="AlphaFoldDB" id="A0A4Z0WEZ9"/>
<evidence type="ECO:0000313" key="9">
    <source>
        <dbReference type="Proteomes" id="UP000297475"/>
    </source>
</evidence>
<feature type="domain" description="SSD" evidence="7">
    <location>
        <begin position="636"/>
        <end position="801"/>
    </location>
</feature>
<evidence type="ECO:0000256" key="5">
    <source>
        <dbReference type="ARBA" id="ARBA00023136"/>
    </source>
</evidence>
<feature type="transmembrane region" description="Helical" evidence="6">
    <location>
        <begin position="743"/>
        <end position="765"/>
    </location>
</feature>